<feature type="transmembrane region" description="Helical" evidence="1">
    <location>
        <begin position="94"/>
        <end position="113"/>
    </location>
</feature>
<reference evidence="2 3" key="1">
    <citation type="submission" date="2019-03" db="EMBL/GenBank/DDBJ databases">
        <title>Glutamicibacter sp. LJH19 genome.</title>
        <authorList>
            <person name="Sinai Borker S."/>
            <person name="Kumar R."/>
        </authorList>
    </citation>
    <scope>NUCLEOTIDE SEQUENCE [LARGE SCALE GENOMIC DNA]</scope>
    <source>
        <strain evidence="2 3">LJH19</strain>
    </source>
</reference>
<dbReference type="AlphaFoldDB" id="A0A4Y8TTD1"/>
<evidence type="ECO:0000313" key="2">
    <source>
        <dbReference type="EMBL" id="TFH54485.1"/>
    </source>
</evidence>
<feature type="transmembrane region" description="Helical" evidence="1">
    <location>
        <begin position="36"/>
        <end position="55"/>
    </location>
</feature>
<keyword evidence="1" id="KW-0812">Transmembrane</keyword>
<evidence type="ECO:0000313" key="3">
    <source>
        <dbReference type="Proteomes" id="UP000297638"/>
    </source>
</evidence>
<gene>
    <name evidence="2" type="ORF">EXY26_15630</name>
</gene>
<proteinExistence type="predicted"/>
<dbReference type="Proteomes" id="UP000297638">
    <property type="component" value="Unassembled WGS sequence"/>
</dbReference>
<organism evidence="2 3">
    <name type="scientific">Glutamicibacter arilaitensis</name>
    <dbReference type="NCBI Taxonomy" id="256701"/>
    <lineage>
        <taxon>Bacteria</taxon>
        <taxon>Bacillati</taxon>
        <taxon>Actinomycetota</taxon>
        <taxon>Actinomycetes</taxon>
        <taxon>Micrococcales</taxon>
        <taxon>Micrococcaceae</taxon>
        <taxon>Glutamicibacter</taxon>
    </lineage>
</organism>
<evidence type="ECO:0000256" key="1">
    <source>
        <dbReference type="SAM" id="Phobius"/>
    </source>
</evidence>
<protein>
    <submittedName>
        <fullName evidence="2">Uncharacterized protein</fullName>
    </submittedName>
</protein>
<comment type="caution">
    <text evidence="2">The sequence shown here is derived from an EMBL/GenBank/DDBJ whole genome shotgun (WGS) entry which is preliminary data.</text>
</comment>
<keyword evidence="1" id="KW-0472">Membrane</keyword>
<accession>A0A4Y8TTD1</accession>
<sequence>MAEGQERIDKLTAAERLASADQASNKMVAAGTSSRATLFVYVVLGSTAMSLEHVLSPKMALGLFAVAVVAALVHYMIMRSRATMRPLLSSSATYGWYAFLASMIVMCLRFWVAEDPWSIGAKLVVSCTALWHLLSAAQTAWDKDRVQDAQEMAG</sequence>
<dbReference type="EMBL" id="SPDS01000003">
    <property type="protein sequence ID" value="TFH54485.1"/>
    <property type="molecule type" value="Genomic_DNA"/>
</dbReference>
<dbReference type="RefSeq" id="WP_134781111.1">
    <property type="nucleotide sequence ID" value="NZ_SPDS01000003.1"/>
</dbReference>
<keyword evidence="1" id="KW-1133">Transmembrane helix</keyword>
<name>A0A4Y8TTD1_9MICC</name>
<feature type="transmembrane region" description="Helical" evidence="1">
    <location>
        <begin position="61"/>
        <end position="78"/>
    </location>
</feature>